<dbReference type="AlphaFoldDB" id="A0AAX3BBC9"/>
<protein>
    <recommendedName>
        <fullName evidence="8">Rubrerythrin</fullName>
    </recommendedName>
</protein>
<dbReference type="SUPFAM" id="SSF57802">
    <property type="entry name" value="Rubredoxin-like"/>
    <property type="match status" value="1"/>
</dbReference>
<dbReference type="CDD" id="cd01041">
    <property type="entry name" value="Rubrerythrin"/>
    <property type="match status" value="1"/>
</dbReference>
<feature type="domain" description="Rubredoxin-like" evidence="9">
    <location>
        <begin position="158"/>
        <end position="192"/>
    </location>
</feature>
<evidence type="ECO:0000256" key="1">
    <source>
        <dbReference type="ARBA" id="ARBA00001965"/>
    </source>
</evidence>
<keyword evidence="2" id="KW-0813">Transport</keyword>
<evidence type="ECO:0000256" key="2">
    <source>
        <dbReference type="ARBA" id="ARBA00022448"/>
    </source>
</evidence>
<proteinExistence type="predicted"/>
<dbReference type="InterPro" id="IPR009040">
    <property type="entry name" value="Ferritin-like_diiron"/>
</dbReference>
<dbReference type="InterPro" id="IPR052364">
    <property type="entry name" value="Rubrerythrin"/>
</dbReference>
<evidence type="ECO:0000313" key="12">
    <source>
        <dbReference type="Proteomes" id="UP001056539"/>
    </source>
</evidence>
<sequence length="196" mass="22184">MAKSLKGTKTAENLMKAFAGESQARTRYTYYASQAAKEGYMQIEAIFTETADNEKEHAKVFFKHLVEGLGNDVMQEIQASYPVALSDTLSNLKSAAAGENEEWTKLYPEFADIAEKEGFPEVAASFRAIAQVEARHEARYRKLADNIEKGKVFKKDEKILWKCRNCGFIIEAKEAPQVCPSCKHPQSYFEVFVENY</sequence>
<name>A0AAX3BBC9_9SPIR</name>
<dbReference type="InterPro" id="IPR024934">
    <property type="entry name" value="Rubredoxin-like_dom"/>
</dbReference>
<dbReference type="NCBIfam" id="NF045767">
    <property type="entry name" value="RuberyRbr"/>
    <property type="match status" value="1"/>
</dbReference>
<dbReference type="Pfam" id="PF02915">
    <property type="entry name" value="Rubrerythrin"/>
    <property type="match status" value="1"/>
</dbReference>
<dbReference type="InterPro" id="IPR048574">
    <property type="entry name" value="RUBY_RBDX"/>
</dbReference>
<dbReference type="Gene3D" id="2.20.28.10">
    <property type="match status" value="1"/>
</dbReference>
<reference evidence="11" key="2">
    <citation type="submission" date="2022-06" db="EMBL/GenBank/DDBJ databases">
        <title>Thermospira aquatica gen. nov., sp. nov.</title>
        <authorList>
            <person name="Ben Ali Gam Z."/>
            <person name="Labat M."/>
        </authorList>
    </citation>
    <scope>NUCLEOTIDE SEQUENCE</scope>
    <source>
        <strain evidence="11">F1F22</strain>
    </source>
</reference>
<comment type="function">
    <text evidence="6">May provide oxidative stress protection via catalytic reduction of intracellular hydrogen peroxide.</text>
</comment>
<dbReference type="InterPro" id="IPR009078">
    <property type="entry name" value="Ferritin-like_SF"/>
</dbReference>
<evidence type="ECO:0000256" key="5">
    <source>
        <dbReference type="ARBA" id="ARBA00023004"/>
    </source>
</evidence>
<keyword evidence="4" id="KW-0249">Electron transport</keyword>
<evidence type="ECO:0000313" key="11">
    <source>
        <dbReference type="EMBL" id="URA09628.1"/>
    </source>
</evidence>
<dbReference type="PANTHER" id="PTHR43865">
    <property type="entry name" value="RUBRERYTHRIN-RELATED"/>
    <property type="match status" value="1"/>
</dbReference>
<dbReference type="PROSITE" id="PS50903">
    <property type="entry name" value="RUBREDOXIN_LIKE"/>
    <property type="match status" value="1"/>
</dbReference>
<dbReference type="Gene3D" id="1.20.1260.10">
    <property type="match status" value="1"/>
</dbReference>
<keyword evidence="12" id="KW-1185">Reference proteome</keyword>
<dbReference type="FunFam" id="2.20.28.10:FF:000018">
    <property type="entry name" value="Rubrerythrin"/>
    <property type="match status" value="1"/>
</dbReference>
<dbReference type="GO" id="GO:0005506">
    <property type="term" value="F:iron ion binding"/>
    <property type="evidence" value="ECO:0007669"/>
    <property type="project" value="InterPro"/>
</dbReference>
<keyword evidence="5" id="KW-0408">Iron</keyword>
<dbReference type="PROSITE" id="PS50905">
    <property type="entry name" value="FERRITIN_LIKE"/>
    <property type="match status" value="1"/>
</dbReference>
<comment type="subunit">
    <text evidence="7">Homodimer. Possesses two rubredoxin-like centers and two non-sulfur oxo-bridged di-iron centers per dimer.</text>
</comment>
<gene>
    <name evidence="11" type="ORF">KDW03_09060</name>
</gene>
<reference evidence="11" key="1">
    <citation type="submission" date="2021-04" db="EMBL/GenBank/DDBJ databases">
        <authorList>
            <person name="Postec A."/>
        </authorList>
    </citation>
    <scope>NUCLEOTIDE SEQUENCE</scope>
    <source>
        <strain evidence="11">F1F22</strain>
    </source>
</reference>
<comment type="cofactor">
    <cofactor evidence="1">
        <name>Fe(3+)</name>
        <dbReference type="ChEBI" id="CHEBI:29034"/>
    </cofactor>
</comment>
<dbReference type="CDD" id="cd00729">
    <property type="entry name" value="rubredoxin_SM"/>
    <property type="match status" value="1"/>
</dbReference>
<evidence type="ECO:0000256" key="4">
    <source>
        <dbReference type="ARBA" id="ARBA00022982"/>
    </source>
</evidence>
<accession>A0AAX3BBC9</accession>
<evidence type="ECO:0000256" key="6">
    <source>
        <dbReference type="ARBA" id="ARBA00055868"/>
    </source>
</evidence>
<evidence type="ECO:0000256" key="7">
    <source>
        <dbReference type="ARBA" id="ARBA00063441"/>
    </source>
</evidence>
<dbReference type="PANTHER" id="PTHR43865:SF1">
    <property type="entry name" value="RUBRERYTHRIN-RELATED"/>
    <property type="match status" value="1"/>
</dbReference>
<keyword evidence="3" id="KW-0479">Metal-binding</keyword>
<dbReference type="EMBL" id="CP073355">
    <property type="protein sequence ID" value="URA09628.1"/>
    <property type="molecule type" value="Genomic_DNA"/>
</dbReference>
<evidence type="ECO:0000259" key="10">
    <source>
        <dbReference type="PROSITE" id="PS50905"/>
    </source>
</evidence>
<evidence type="ECO:0000256" key="3">
    <source>
        <dbReference type="ARBA" id="ARBA00022723"/>
    </source>
</evidence>
<organism evidence="11 12">
    <name type="scientific">Thermospira aquatica</name>
    <dbReference type="NCBI Taxonomy" id="2828656"/>
    <lineage>
        <taxon>Bacteria</taxon>
        <taxon>Pseudomonadati</taxon>
        <taxon>Spirochaetota</taxon>
        <taxon>Spirochaetia</taxon>
        <taxon>Brevinematales</taxon>
        <taxon>Thermospiraceae</taxon>
        <taxon>Thermospira</taxon>
    </lineage>
</organism>
<dbReference type="GO" id="GO:0016491">
    <property type="term" value="F:oxidoreductase activity"/>
    <property type="evidence" value="ECO:0007669"/>
    <property type="project" value="InterPro"/>
</dbReference>
<dbReference type="KEGG" id="taqu:KDW03_09060"/>
<evidence type="ECO:0000256" key="8">
    <source>
        <dbReference type="ARBA" id="ARBA00069213"/>
    </source>
</evidence>
<evidence type="ECO:0000259" key="9">
    <source>
        <dbReference type="PROSITE" id="PS50903"/>
    </source>
</evidence>
<dbReference type="InterPro" id="IPR003251">
    <property type="entry name" value="Rr_diiron-bd_dom"/>
</dbReference>
<dbReference type="Pfam" id="PF21349">
    <property type="entry name" value="RUBY_RBDX"/>
    <property type="match status" value="1"/>
</dbReference>
<dbReference type="RefSeq" id="WP_271434765.1">
    <property type="nucleotide sequence ID" value="NZ_CP073355.1"/>
</dbReference>
<dbReference type="SUPFAM" id="SSF47240">
    <property type="entry name" value="Ferritin-like"/>
    <property type="match status" value="1"/>
</dbReference>
<feature type="domain" description="Ferritin-like diiron" evidence="10">
    <location>
        <begin position="4"/>
        <end position="151"/>
    </location>
</feature>
<dbReference type="InterPro" id="IPR012347">
    <property type="entry name" value="Ferritin-like"/>
</dbReference>
<dbReference type="Proteomes" id="UP001056539">
    <property type="component" value="Chromosome"/>
</dbReference>